<gene>
    <name evidence="1" type="ORF">KUV26_21255</name>
</gene>
<proteinExistence type="predicted"/>
<dbReference type="Proteomes" id="UP000766629">
    <property type="component" value="Unassembled WGS sequence"/>
</dbReference>
<evidence type="ECO:0000313" key="2">
    <source>
        <dbReference type="Proteomes" id="UP000766629"/>
    </source>
</evidence>
<evidence type="ECO:0000313" key="1">
    <source>
        <dbReference type="EMBL" id="MBY6141969.1"/>
    </source>
</evidence>
<organism evidence="1 2">
    <name type="scientific">Leisingera daeponensis</name>
    <dbReference type="NCBI Taxonomy" id="405746"/>
    <lineage>
        <taxon>Bacteria</taxon>
        <taxon>Pseudomonadati</taxon>
        <taxon>Pseudomonadota</taxon>
        <taxon>Alphaproteobacteria</taxon>
        <taxon>Rhodobacterales</taxon>
        <taxon>Roseobacteraceae</taxon>
        <taxon>Leisingera</taxon>
    </lineage>
</organism>
<protein>
    <submittedName>
        <fullName evidence="1">Uncharacterized protein</fullName>
    </submittedName>
</protein>
<sequence>MTSDALPSFFKKGGQVEYRPINTPKGWQWELWAISPDGHEEIVTSSKTGGPRIFKTADALLSFHIRNNPGAKGLFIPIPDDSGQESSNGS</sequence>
<dbReference type="RefSeq" id="WP_222509909.1">
    <property type="nucleotide sequence ID" value="NZ_JAHVJA010000016.1"/>
</dbReference>
<dbReference type="EMBL" id="JAHVJA010000016">
    <property type="protein sequence ID" value="MBY6141969.1"/>
    <property type="molecule type" value="Genomic_DNA"/>
</dbReference>
<name>A0ABS7NMR2_9RHOB</name>
<keyword evidence="2" id="KW-1185">Reference proteome</keyword>
<accession>A0ABS7NMR2</accession>
<reference evidence="1 2" key="1">
    <citation type="submission" date="2021-06" db="EMBL/GenBank/DDBJ databases">
        <title>50 bacteria genomes isolated from Dapeng, Shenzhen, China.</title>
        <authorList>
            <person name="Zheng W."/>
            <person name="Yu S."/>
            <person name="Huang Y."/>
        </authorList>
    </citation>
    <scope>NUCLEOTIDE SEQUENCE [LARGE SCALE GENOMIC DNA]</scope>
    <source>
        <strain evidence="1 2">DP1N14-2</strain>
    </source>
</reference>
<comment type="caution">
    <text evidence="1">The sequence shown here is derived from an EMBL/GenBank/DDBJ whole genome shotgun (WGS) entry which is preliminary data.</text>
</comment>